<sequence>MEKRNASFKSPDSKFARAAPSRSPMSHRPANPLSVSPPSALSSPPPVLLPTYLNTYLYMYTSM</sequence>
<protein>
    <submittedName>
        <fullName evidence="2">Uncharacterized protein</fullName>
    </submittedName>
</protein>
<keyword evidence="3" id="KW-1185">Reference proteome</keyword>
<dbReference type="EMBL" id="MU842926">
    <property type="protein sequence ID" value="KAK2025885.1"/>
    <property type="molecule type" value="Genomic_DNA"/>
</dbReference>
<comment type="caution">
    <text evidence="2">The sequence shown here is derived from an EMBL/GenBank/DDBJ whole genome shotgun (WGS) entry which is preliminary data.</text>
</comment>
<accession>A0AAD9HBP8</accession>
<evidence type="ECO:0000313" key="3">
    <source>
        <dbReference type="Proteomes" id="UP001232148"/>
    </source>
</evidence>
<proteinExistence type="predicted"/>
<feature type="compositionally biased region" description="Low complexity" evidence="1">
    <location>
        <begin position="29"/>
        <end position="42"/>
    </location>
</feature>
<organism evidence="2 3">
    <name type="scientific">Colletotrichum zoysiae</name>
    <dbReference type="NCBI Taxonomy" id="1216348"/>
    <lineage>
        <taxon>Eukaryota</taxon>
        <taxon>Fungi</taxon>
        <taxon>Dikarya</taxon>
        <taxon>Ascomycota</taxon>
        <taxon>Pezizomycotina</taxon>
        <taxon>Sordariomycetes</taxon>
        <taxon>Hypocreomycetidae</taxon>
        <taxon>Glomerellales</taxon>
        <taxon>Glomerellaceae</taxon>
        <taxon>Colletotrichum</taxon>
        <taxon>Colletotrichum graminicola species complex</taxon>
    </lineage>
</organism>
<dbReference type="AlphaFoldDB" id="A0AAD9HBP8"/>
<feature type="compositionally biased region" description="Basic and acidic residues" evidence="1">
    <location>
        <begin position="1"/>
        <end position="15"/>
    </location>
</feature>
<evidence type="ECO:0000256" key="1">
    <source>
        <dbReference type="SAM" id="MobiDB-lite"/>
    </source>
</evidence>
<gene>
    <name evidence="2" type="ORF">LX32DRAFT_642290</name>
</gene>
<dbReference type="Proteomes" id="UP001232148">
    <property type="component" value="Unassembled WGS sequence"/>
</dbReference>
<feature type="region of interest" description="Disordered" evidence="1">
    <location>
        <begin position="1"/>
        <end position="48"/>
    </location>
</feature>
<name>A0AAD9HBP8_9PEZI</name>
<reference evidence="2" key="1">
    <citation type="submission" date="2021-06" db="EMBL/GenBank/DDBJ databases">
        <title>Comparative genomics, transcriptomics and evolutionary studies reveal genomic signatures of adaptation to plant cell wall in hemibiotrophic fungi.</title>
        <authorList>
            <consortium name="DOE Joint Genome Institute"/>
            <person name="Baroncelli R."/>
            <person name="Diaz J.F."/>
            <person name="Benocci T."/>
            <person name="Peng M."/>
            <person name="Battaglia E."/>
            <person name="Haridas S."/>
            <person name="Andreopoulos W."/>
            <person name="Labutti K."/>
            <person name="Pangilinan J."/>
            <person name="Floch G.L."/>
            <person name="Makela M.R."/>
            <person name="Henrissat B."/>
            <person name="Grigoriev I.V."/>
            <person name="Crouch J.A."/>
            <person name="De Vries R.P."/>
            <person name="Sukno S.A."/>
            <person name="Thon M.R."/>
        </authorList>
    </citation>
    <scope>NUCLEOTIDE SEQUENCE</scope>
    <source>
        <strain evidence="2">MAFF235873</strain>
    </source>
</reference>
<evidence type="ECO:0000313" key="2">
    <source>
        <dbReference type="EMBL" id="KAK2025885.1"/>
    </source>
</evidence>